<dbReference type="InterPro" id="IPR056002">
    <property type="entry name" value="DUF7580"/>
</dbReference>
<proteinExistence type="predicted"/>
<dbReference type="Gene3D" id="1.10.510.10">
    <property type="entry name" value="Transferase(Phosphotransferase) domain 1"/>
    <property type="match status" value="1"/>
</dbReference>
<keyword evidence="3" id="KW-1185">Reference proteome</keyword>
<evidence type="ECO:0000313" key="2">
    <source>
        <dbReference type="EMBL" id="CAD0112246.1"/>
    </source>
</evidence>
<dbReference type="PANTHER" id="PTHR37542:SF1">
    <property type="entry name" value="PRION-INHIBITION AND PROPAGATION HELO DOMAIN-CONTAINING PROTEIN"/>
    <property type="match status" value="1"/>
</dbReference>
<dbReference type="PANTHER" id="PTHR37542">
    <property type="entry name" value="HELO DOMAIN-CONTAINING PROTEIN-RELATED"/>
    <property type="match status" value="1"/>
</dbReference>
<dbReference type="OrthoDB" id="1911848at2759"/>
<dbReference type="InterPro" id="IPR011009">
    <property type="entry name" value="Kinase-like_dom_sf"/>
</dbReference>
<protein>
    <recommendedName>
        <fullName evidence="1">DUF7580 domain-containing protein</fullName>
    </recommendedName>
</protein>
<feature type="domain" description="DUF7580" evidence="1">
    <location>
        <begin position="326"/>
        <end position="522"/>
    </location>
</feature>
<organism evidence="2 3">
    <name type="scientific">Aureobasidium uvarum</name>
    <dbReference type="NCBI Taxonomy" id="2773716"/>
    <lineage>
        <taxon>Eukaryota</taxon>
        <taxon>Fungi</taxon>
        <taxon>Dikarya</taxon>
        <taxon>Ascomycota</taxon>
        <taxon>Pezizomycotina</taxon>
        <taxon>Dothideomycetes</taxon>
        <taxon>Dothideomycetidae</taxon>
        <taxon>Dothideales</taxon>
        <taxon>Saccotheciaceae</taxon>
        <taxon>Aureobasidium</taxon>
    </lineage>
</organism>
<dbReference type="SUPFAM" id="SSF56112">
    <property type="entry name" value="Protein kinase-like (PK-like)"/>
    <property type="match status" value="1"/>
</dbReference>
<reference evidence="2" key="1">
    <citation type="submission" date="2020-06" db="EMBL/GenBank/DDBJ databases">
        <authorList>
            <person name="Onetto C."/>
        </authorList>
    </citation>
    <scope>NUCLEOTIDE SEQUENCE</scope>
</reference>
<gene>
    <name evidence="2" type="ORF">AWRI4620_LOCUS6501</name>
</gene>
<evidence type="ECO:0000313" key="3">
    <source>
        <dbReference type="Proteomes" id="UP000745764"/>
    </source>
</evidence>
<accession>A0A9N8KQQ5</accession>
<name>A0A9N8KQQ5_9PEZI</name>
<dbReference type="AlphaFoldDB" id="A0A9N8KQQ5"/>
<dbReference type="Proteomes" id="UP000745764">
    <property type="component" value="Unassembled WGS sequence"/>
</dbReference>
<dbReference type="EMBL" id="CAINUL010000014">
    <property type="protein sequence ID" value="CAD0112246.1"/>
    <property type="molecule type" value="Genomic_DNA"/>
</dbReference>
<dbReference type="Pfam" id="PF24476">
    <property type="entry name" value="DUF7580"/>
    <property type="match status" value="1"/>
</dbReference>
<evidence type="ECO:0000259" key="1">
    <source>
        <dbReference type="Pfam" id="PF24476"/>
    </source>
</evidence>
<comment type="caution">
    <text evidence="2">The sequence shown here is derived from an EMBL/GenBank/DDBJ whole genome shotgun (WGS) entry which is preliminary data.</text>
</comment>
<sequence length="530" mass="60133">MPENYRYLRTRLQYEHLRFEDWCEAAGFDDAGYQKAKDLPASFDPSGFTNAGETEVSDLQVLEKLRNISSRDNEDAKHSGNNSGEEFEKFLGRFKELNENLYQLLNGEQSRHLLDLTRKTQLDMVLVLKSVEELKHLQLAAVLQPDRAPDPSSYSRSDQILASLANFKQLNTASVLSPEAQQGKADNVRRDTLLVRSRITLSDEDDGSDSLVTFDGRTAGILDEKRPGHRNIWVEWRDYIPHHNNEGNELVAPETSVKRVQDLVTLLKLNKLDEFCAPVCHGYFDDNDNPVHDNRTFRFGLVFESTSTLQSPKVPETLRSMFGRSPSSLNARVRLAQRLCTCVLYLHAVNWLHKGINSRNIVFADPQDPSEPCVSGFELARPDTDQDKTQPGRHYVADLTDDIYCHPLYQGVEKKTHYQKTFDVYSLGLVLLEVALWRPIESIMGLEGGLLDRKSAASLRNRLMREDSEHMGELRARMGDGYQRAVSVCIVGRTALDIEEDADETDVLVAARLQRALMERVVDVIGVIRI</sequence>